<evidence type="ECO:0000313" key="3">
    <source>
        <dbReference type="Proteomes" id="UP000070700"/>
    </source>
</evidence>
<dbReference type="PANTHER" id="PTHR31630">
    <property type="entry name" value="PHYTANOYL-COA DIOXYGENASE-RELATED-RELATED"/>
    <property type="match status" value="1"/>
</dbReference>
<evidence type="ECO:0000256" key="1">
    <source>
        <dbReference type="SAM" id="MobiDB-lite"/>
    </source>
</evidence>
<dbReference type="InParanoid" id="A0A194XU14"/>
<keyword evidence="3" id="KW-1185">Reference proteome</keyword>
<evidence type="ECO:0008006" key="4">
    <source>
        <dbReference type="Google" id="ProtNLM"/>
    </source>
</evidence>
<dbReference type="KEGG" id="psco:LY89DRAFT_754934"/>
<feature type="compositionally biased region" description="Polar residues" evidence="1">
    <location>
        <begin position="1"/>
        <end position="11"/>
    </location>
</feature>
<dbReference type="PANTHER" id="PTHR31630:SF6">
    <property type="entry name" value="PHYTANOYL-COA DIOXYGENASE-RELATED"/>
    <property type="match status" value="1"/>
</dbReference>
<gene>
    <name evidence="2" type="ORF">LY89DRAFT_754934</name>
</gene>
<protein>
    <recommendedName>
        <fullName evidence="4">Phytanoyl-CoA dioxygenase</fullName>
    </recommendedName>
</protein>
<dbReference type="SUPFAM" id="SSF51197">
    <property type="entry name" value="Clavaminate synthase-like"/>
    <property type="match status" value="1"/>
</dbReference>
<name>A0A194XU14_MOLSC</name>
<evidence type="ECO:0000313" key="2">
    <source>
        <dbReference type="EMBL" id="KUJ23197.1"/>
    </source>
</evidence>
<dbReference type="Proteomes" id="UP000070700">
    <property type="component" value="Unassembled WGS sequence"/>
</dbReference>
<dbReference type="AlphaFoldDB" id="A0A194XU14"/>
<dbReference type="InterPro" id="IPR008775">
    <property type="entry name" value="Phytyl_CoA_dOase-like"/>
</dbReference>
<dbReference type="Gene3D" id="2.60.120.620">
    <property type="entry name" value="q2cbj1_9rhob like domain"/>
    <property type="match status" value="1"/>
</dbReference>
<proteinExistence type="predicted"/>
<sequence>MSLTLPSSTRAPGQPWPHIDQSPHRTGLQCVQGILNFAPNGPEDGGLVVMKGSHALCEEFFRAHDVTGRKTWGPDDWIGFEESETQWFEEKGCKVMKVCAEPGDLILWDSRTVHYNVRPRSQNLLALI</sequence>
<dbReference type="Pfam" id="PF05721">
    <property type="entry name" value="PhyH"/>
    <property type="match status" value="1"/>
</dbReference>
<reference evidence="2 3" key="1">
    <citation type="submission" date="2015-10" db="EMBL/GenBank/DDBJ databases">
        <title>Full genome of DAOMC 229536 Phialocephala scopiformis, a fungal endophyte of spruce producing the potent anti-insectan compound rugulosin.</title>
        <authorList>
            <consortium name="DOE Joint Genome Institute"/>
            <person name="Walker A.K."/>
            <person name="Frasz S.L."/>
            <person name="Seifert K.A."/>
            <person name="Miller J.D."/>
            <person name="Mondo S.J."/>
            <person name="Labutti K."/>
            <person name="Lipzen A."/>
            <person name="Dockter R."/>
            <person name="Kennedy M."/>
            <person name="Grigoriev I.V."/>
            <person name="Spatafora J.W."/>
        </authorList>
    </citation>
    <scope>NUCLEOTIDE SEQUENCE [LARGE SCALE GENOMIC DNA]</scope>
    <source>
        <strain evidence="2 3">CBS 120377</strain>
    </source>
</reference>
<dbReference type="OrthoDB" id="445007at2759"/>
<dbReference type="RefSeq" id="XP_018077552.1">
    <property type="nucleotide sequence ID" value="XM_018221337.1"/>
</dbReference>
<accession>A0A194XU14</accession>
<organism evidence="2 3">
    <name type="scientific">Mollisia scopiformis</name>
    <name type="common">Conifer needle endophyte fungus</name>
    <name type="synonym">Phialocephala scopiformis</name>
    <dbReference type="NCBI Taxonomy" id="149040"/>
    <lineage>
        <taxon>Eukaryota</taxon>
        <taxon>Fungi</taxon>
        <taxon>Dikarya</taxon>
        <taxon>Ascomycota</taxon>
        <taxon>Pezizomycotina</taxon>
        <taxon>Leotiomycetes</taxon>
        <taxon>Helotiales</taxon>
        <taxon>Mollisiaceae</taxon>
        <taxon>Mollisia</taxon>
    </lineage>
</organism>
<feature type="region of interest" description="Disordered" evidence="1">
    <location>
        <begin position="1"/>
        <end position="24"/>
    </location>
</feature>
<dbReference type="EMBL" id="KQ947405">
    <property type="protein sequence ID" value="KUJ23197.1"/>
    <property type="molecule type" value="Genomic_DNA"/>
</dbReference>
<dbReference type="GeneID" id="28831063"/>